<dbReference type="GO" id="GO:0008270">
    <property type="term" value="F:zinc ion binding"/>
    <property type="evidence" value="ECO:0007669"/>
    <property type="project" value="UniProtKB-KW"/>
</dbReference>
<evidence type="ECO:0000259" key="7">
    <source>
        <dbReference type="PROSITE" id="PS50089"/>
    </source>
</evidence>
<organism evidence="8 9">
    <name type="scientific">Paramecium sonneborni</name>
    <dbReference type="NCBI Taxonomy" id="65129"/>
    <lineage>
        <taxon>Eukaryota</taxon>
        <taxon>Sar</taxon>
        <taxon>Alveolata</taxon>
        <taxon>Ciliophora</taxon>
        <taxon>Intramacronucleata</taxon>
        <taxon>Oligohymenophorea</taxon>
        <taxon>Peniculida</taxon>
        <taxon>Parameciidae</taxon>
        <taxon>Paramecium</taxon>
    </lineage>
</organism>
<feature type="domain" description="RING-type" evidence="7">
    <location>
        <begin position="469"/>
        <end position="515"/>
    </location>
</feature>
<keyword evidence="6" id="KW-0472">Membrane</keyword>
<sequence length="519" mass="61445">MQRNRQTHQQNNLQRNQQGEQQENQQVSFECISFSFYLMMALILITLIISIFAATQNEGEKQIICILLTFMLIVLLGCVLYMQILYSDANDRQLKLPVEKSVNQWFYSCTFIFFFEYSSSSQFTANKWTYIYIIITMIILAQNFVGYTYSKCFLKNQDTQQQPRMLEDTYNSDQYCIQYYTPPKFEGPMLMPLGIMCIIIFSFFVGYEGISFISKINQLVRFKSLQSYQYINKYINIPKVIFRSKALCIILMINNFLKLIALLVIIILTPNDTSYILIVSNLIFHVTMILIIMALLKFIAKIDIQNNKIELFFNHQILIDEILKLQEIKLRLLKLLLVISFILTIVGQIQFVKEEKSYYQIINYDNIIIYDCAIFQLIINSLIILKYLFCSCFNGIKIKFRHQNISQVMQDSEIYNQPQQVLYREQQHQFIENVIPRVQNNRKKAKLEPIQNINNSFIYQVELKNKVDCIICLQQMLEKSNKDPIVQLRCHTSHIFHKLCITEWLNQNKKCPICNKEFK</sequence>
<keyword evidence="3" id="KW-0862">Zinc</keyword>
<evidence type="ECO:0000256" key="4">
    <source>
        <dbReference type="PROSITE-ProRule" id="PRU00175"/>
    </source>
</evidence>
<keyword evidence="6" id="KW-0812">Transmembrane</keyword>
<dbReference type="SMART" id="SM00184">
    <property type="entry name" value="RING"/>
    <property type="match status" value="1"/>
</dbReference>
<feature type="transmembrane region" description="Helical" evidence="6">
    <location>
        <begin position="246"/>
        <end position="269"/>
    </location>
</feature>
<dbReference type="AlphaFoldDB" id="A0A8S1R835"/>
<evidence type="ECO:0000313" key="9">
    <source>
        <dbReference type="Proteomes" id="UP000692954"/>
    </source>
</evidence>
<feature type="transmembrane region" description="Helical" evidence="6">
    <location>
        <begin position="332"/>
        <end position="352"/>
    </location>
</feature>
<evidence type="ECO:0000256" key="1">
    <source>
        <dbReference type="ARBA" id="ARBA00022723"/>
    </source>
</evidence>
<protein>
    <recommendedName>
        <fullName evidence="7">RING-type domain-containing protein</fullName>
    </recommendedName>
</protein>
<comment type="caution">
    <text evidence="8">The sequence shown here is derived from an EMBL/GenBank/DDBJ whole genome shotgun (WGS) entry which is preliminary data.</text>
</comment>
<keyword evidence="1" id="KW-0479">Metal-binding</keyword>
<dbReference type="PANTHER" id="PTHR45969">
    <property type="entry name" value="RING ZINC FINGER PROTEIN-RELATED"/>
    <property type="match status" value="1"/>
</dbReference>
<dbReference type="PANTHER" id="PTHR45969:SF69">
    <property type="entry name" value="FINGER DOMAIN PROTEIN, PUTATIVE (AFU_ORTHOLOGUE AFUA_3G12190)-RELATED"/>
    <property type="match status" value="1"/>
</dbReference>
<name>A0A8S1R835_9CILI</name>
<evidence type="ECO:0000256" key="6">
    <source>
        <dbReference type="SAM" id="Phobius"/>
    </source>
</evidence>
<reference evidence="8" key="1">
    <citation type="submission" date="2021-01" db="EMBL/GenBank/DDBJ databases">
        <authorList>
            <consortium name="Genoscope - CEA"/>
            <person name="William W."/>
        </authorList>
    </citation>
    <scope>NUCLEOTIDE SEQUENCE</scope>
</reference>
<accession>A0A8S1R835</accession>
<dbReference type="GO" id="GO:0016567">
    <property type="term" value="P:protein ubiquitination"/>
    <property type="evidence" value="ECO:0007669"/>
    <property type="project" value="TreeGrafter"/>
</dbReference>
<proteinExistence type="predicted"/>
<keyword evidence="9" id="KW-1185">Reference proteome</keyword>
<dbReference type="EMBL" id="CAJJDN010000147">
    <property type="protein sequence ID" value="CAD8123737.1"/>
    <property type="molecule type" value="Genomic_DNA"/>
</dbReference>
<feature type="transmembrane region" description="Helical" evidence="6">
    <location>
        <begin position="130"/>
        <end position="149"/>
    </location>
</feature>
<gene>
    <name evidence="8" type="ORF">PSON_ATCC_30995.1.T1470010</name>
</gene>
<evidence type="ECO:0000256" key="5">
    <source>
        <dbReference type="SAM" id="MobiDB-lite"/>
    </source>
</evidence>
<dbReference type="Pfam" id="PF13639">
    <property type="entry name" value="zf-RING_2"/>
    <property type="match status" value="1"/>
</dbReference>
<dbReference type="OrthoDB" id="8962942at2759"/>
<feature type="transmembrane region" description="Helical" evidence="6">
    <location>
        <begin position="275"/>
        <end position="299"/>
    </location>
</feature>
<keyword evidence="2 4" id="KW-0863">Zinc-finger</keyword>
<evidence type="ECO:0000256" key="3">
    <source>
        <dbReference type="ARBA" id="ARBA00022833"/>
    </source>
</evidence>
<dbReference type="PROSITE" id="PS50089">
    <property type="entry name" value="ZF_RING_2"/>
    <property type="match status" value="1"/>
</dbReference>
<dbReference type="InterPro" id="IPR001841">
    <property type="entry name" value="Znf_RING"/>
</dbReference>
<feature type="transmembrane region" description="Helical" evidence="6">
    <location>
        <begin position="34"/>
        <end position="54"/>
    </location>
</feature>
<dbReference type="GO" id="GO:0061630">
    <property type="term" value="F:ubiquitin protein ligase activity"/>
    <property type="evidence" value="ECO:0007669"/>
    <property type="project" value="TreeGrafter"/>
</dbReference>
<feature type="transmembrane region" description="Helical" evidence="6">
    <location>
        <begin position="63"/>
        <end position="82"/>
    </location>
</feature>
<evidence type="ECO:0000313" key="8">
    <source>
        <dbReference type="EMBL" id="CAD8123737.1"/>
    </source>
</evidence>
<evidence type="ECO:0000256" key="2">
    <source>
        <dbReference type="ARBA" id="ARBA00022771"/>
    </source>
</evidence>
<feature type="region of interest" description="Disordered" evidence="5">
    <location>
        <begin position="1"/>
        <end position="21"/>
    </location>
</feature>
<dbReference type="Proteomes" id="UP000692954">
    <property type="component" value="Unassembled WGS sequence"/>
</dbReference>
<keyword evidence="6" id="KW-1133">Transmembrane helix</keyword>
<feature type="transmembrane region" description="Helical" evidence="6">
    <location>
        <begin position="189"/>
        <end position="213"/>
    </location>
</feature>
<feature type="transmembrane region" description="Helical" evidence="6">
    <location>
        <begin position="367"/>
        <end position="389"/>
    </location>
</feature>